<organism evidence="2 3">
    <name type="scientific">Bradyrhizobium iriomotense</name>
    <dbReference type="NCBI Taxonomy" id="441950"/>
    <lineage>
        <taxon>Bacteria</taxon>
        <taxon>Pseudomonadati</taxon>
        <taxon>Pseudomonadota</taxon>
        <taxon>Alphaproteobacteria</taxon>
        <taxon>Hyphomicrobiales</taxon>
        <taxon>Nitrobacteraceae</taxon>
        <taxon>Bradyrhizobium</taxon>
    </lineage>
</organism>
<dbReference type="Proteomes" id="UP001156905">
    <property type="component" value="Unassembled WGS sequence"/>
</dbReference>
<proteinExistence type="predicted"/>
<keyword evidence="1" id="KW-0472">Membrane</keyword>
<keyword evidence="1" id="KW-1133">Transmembrane helix</keyword>
<evidence type="ECO:0000313" key="3">
    <source>
        <dbReference type="Proteomes" id="UP001156905"/>
    </source>
</evidence>
<sequence>MLARLVALAHRILLLLSGFLAATLLLIGALAGLLILLARILVLLLRHRGELHYWTSGQITARISFGCLGTGFLPLTEPECAK</sequence>
<dbReference type="EMBL" id="BSOW01000029">
    <property type="protein sequence ID" value="GLR89917.1"/>
    <property type="molecule type" value="Genomic_DNA"/>
</dbReference>
<gene>
    <name evidence="2" type="ORF">GCM10007857_66310</name>
</gene>
<accession>A0ABQ6B664</accession>
<feature type="transmembrane region" description="Helical" evidence="1">
    <location>
        <begin position="12"/>
        <end position="45"/>
    </location>
</feature>
<keyword evidence="1" id="KW-0812">Transmembrane</keyword>
<evidence type="ECO:0000256" key="1">
    <source>
        <dbReference type="SAM" id="Phobius"/>
    </source>
</evidence>
<comment type="caution">
    <text evidence="2">The sequence shown here is derived from an EMBL/GenBank/DDBJ whole genome shotgun (WGS) entry which is preliminary data.</text>
</comment>
<evidence type="ECO:0000313" key="2">
    <source>
        <dbReference type="EMBL" id="GLR89917.1"/>
    </source>
</evidence>
<name>A0ABQ6B664_9BRAD</name>
<protein>
    <submittedName>
        <fullName evidence="2">Uncharacterized protein</fullName>
    </submittedName>
</protein>
<keyword evidence="3" id="KW-1185">Reference proteome</keyword>
<reference evidence="3" key="1">
    <citation type="journal article" date="2019" name="Int. J. Syst. Evol. Microbiol.">
        <title>The Global Catalogue of Microorganisms (GCM) 10K type strain sequencing project: providing services to taxonomists for standard genome sequencing and annotation.</title>
        <authorList>
            <consortium name="The Broad Institute Genomics Platform"/>
            <consortium name="The Broad Institute Genome Sequencing Center for Infectious Disease"/>
            <person name="Wu L."/>
            <person name="Ma J."/>
        </authorList>
    </citation>
    <scope>NUCLEOTIDE SEQUENCE [LARGE SCALE GENOMIC DNA]</scope>
    <source>
        <strain evidence="3">NBRC 102520</strain>
    </source>
</reference>